<dbReference type="OrthoDB" id="58662at2"/>
<reference evidence="2 3" key="1">
    <citation type="submission" date="2017-11" db="EMBL/GenBank/DDBJ databases">
        <title>Genomic Encyclopedia of Archaeal and Bacterial Type Strains, Phase II (KMG-II): From Individual Species to Whole Genera.</title>
        <authorList>
            <person name="Goeker M."/>
        </authorList>
    </citation>
    <scope>NUCLEOTIDE SEQUENCE [LARGE SCALE GENOMIC DNA]</scope>
    <source>
        <strain evidence="2 3">DSM 29128</strain>
    </source>
</reference>
<accession>A0A2M8WJZ6</accession>
<dbReference type="RefSeq" id="WP_100366199.1">
    <property type="nucleotide sequence ID" value="NZ_PGTY01000001.1"/>
</dbReference>
<dbReference type="EMBL" id="PGTY01000001">
    <property type="protein sequence ID" value="PJI91255.1"/>
    <property type="molecule type" value="Genomic_DNA"/>
</dbReference>
<keyword evidence="1" id="KW-0732">Signal</keyword>
<proteinExistence type="predicted"/>
<evidence type="ECO:0000256" key="1">
    <source>
        <dbReference type="ARBA" id="ARBA00022729"/>
    </source>
</evidence>
<dbReference type="InterPro" id="IPR013517">
    <property type="entry name" value="FG-GAP"/>
</dbReference>
<name>A0A2M8WJZ6_9RHOB</name>
<sequence length="222" mass="23825">MATSACAETIVSAEYTSPTDRYAHGVLGDAIEWGELQITTDADLHRFVLPQDRVFEDIAPRLADVDRDGTPEVVVVETLASAGAQIAIYDETGKIAATPHIGQTNRWLAPIGVADLDGDGVIEIAYIDRPHLAKTLRVWRFADGALTPVADLPGLTNHRIGERDIGGGIRDCGQGPELVTANADWTKVMVTTLENGQLQTRAIGTHVDRSSFDIALACDTLP</sequence>
<dbReference type="InterPro" id="IPR028994">
    <property type="entry name" value="Integrin_alpha_N"/>
</dbReference>
<dbReference type="AlphaFoldDB" id="A0A2M8WJZ6"/>
<evidence type="ECO:0000313" key="3">
    <source>
        <dbReference type="Proteomes" id="UP000228531"/>
    </source>
</evidence>
<protein>
    <submittedName>
        <fullName evidence="2">VCBS repeat protein</fullName>
    </submittedName>
</protein>
<evidence type="ECO:0000313" key="2">
    <source>
        <dbReference type="EMBL" id="PJI91255.1"/>
    </source>
</evidence>
<dbReference type="Pfam" id="PF13517">
    <property type="entry name" value="FG-GAP_3"/>
    <property type="match status" value="1"/>
</dbReference>
<dbReference type="SUPFAM" id="SSF69318">
    <property type="entry name" value="Integrin alpha N-terminal domain"/>
    <property type="match status" value="1"/>
</dbReference>
<keyword evidence="3" id="KW-1185">Reference proteome</keyword>
<dbReference type="Proteomes" id="UP000228531">
    <property type="component" value="Unassembled WGS sequence"/>
</dbReference>
<comment type="caution">
    <text evidence="2">The sequence shown here is derived from an EMBL/GenBank/DDBJ whole genome shotgun (WGS) entry which is preliminary data.</text>
</comment>
<organism evidence="2 3">
    <name type="scientific">Yoonia maricola</name>
    <dbReference type="NCBI Taxonomy" id="420999"/>
    <lineage>
        <taxon>Bacteria</taxon>
        <taxon>Pseudomonadati</taxon>
        <taxon>Pseudomonadota</taxon>
        <taxon>Alphaproteobacteria</taxon>
        <taxon>Rhodobacterales</taxon>
        <taxon>Paracoccaceae</taxon>
        <taxon>Yoonia</taxon>
    </lineage>
</organism>
<gene>
    <name evidence="2" type="ORF">BC777_0079</name>
</gene>